<name>A0A2K6EGE0_PROCO</name>
<dbReference type="OMA" id="GPWVKGQ"/>
<reference evidence="2" key="2">
    <citation type="submission" date="2025-09" db="UniProtKB">
        <authorList>
            <consortium name="Ensembl"/>
        </authorList>
    </citation>
    <scope>IDENTIFICATION</scope>
</reference>
<keyword evidence="3" id="KW-1185">Reference proteome</keyword>
<dbReference type="Proteomes" id="UP000233160">
    <property type="component" value="Unassembled WGS sequence"/>
</dbReference>
<dbReference type="STRING" id="379532.ENSPCOP00000000804"/>
<evidence type="ECO:0000313" key="2">
    <source>
        <dbReference type="Ensembl" id="ENSPCOP00000000804.1"/>
    </source>
</evidence>
<proteinExistence type="predicted"/>
<protein>
    <submittedName>
        <fullName evidence="2">Uncharacterized protein</fullName>
    </submittedName>
</protein>
<organism evidence="2 3">
    <name type="scientific">Propithecus coquereli</name>
    <name type="common">Coquerel's sifaka</name>
    <name type="synonym">Propithecus verreauxi coquereli</name>
    <dbReference type="NCBI Taxonomy" id="379532"/>
    <lineage>
        <taxon>Eukaryota</taxon>
        <taxon>Metazoa</taxon>
        <taxon>Chordata</taxon>
        <taxon>Craniata</taxon>
        <taxon>Vertebrata</taxon>
        <taxon>Euteleostomi</taxon>
        <taxon>Mammalia</taxon>
        <taxon>Eutheria</taxon>
        <taxon>Euarchontoglires</taxon>
        <taxon>Primates</taxon>
        <taxon>Strepsirrhini</taxon>
        <taxon>Lemuriformes</taxon>
        <taxon>Indriidae</taxon>
        <taxon>Propithecus</taxon>
    </lineage>
</organism>
<accession>A0A2K6EGE0</accession>
<sequence>MSRATGRGALPRLRGGELAAKLPGRCVGPSRSGRGVRRPWGKRWSAGTFRGRGARRRARSSVWETRCVSAERLQDCRRPWGRRQAAHTADASENGASGTPGIAGLLEAARDPGAVWVNGAVGEPKVVGPAGSVWVTGSGEEETEDRSPRGCERKGRPGSLGHESIFHLWLKVQAMRAASGCGEGSRVELHPAREGPVERGVPGRASWVETSCGGVTGPWVKGQARVFPRASGLSTAVGLGAAYERASGFCGQGQAGRVPPPVDVPEAAETNSGIASHLLGRGQAVGVPGDVEEIGYGAAPGPWGKGQTMGVPGAAGWPGAVGVPRAVEGEMGCGGAPGLSGRGQPVQTLAQEAVCGDTPSLWCRGQAAGAPDAVGEEPTSVGTPGIWQRRQAVEKIGSGGIPGLWGTGQPAGVLCATEEEARCGGDPGFREKAQALWVETGSGGDPGSWRAAELSGPSEQEAGFGGTPGLLGIEQALGVPGALGKEETGCASVPGLWRTGQPVEVSQAVVVPGAMGEETSHGGVPGLWDRRRAPAGPPAAAVPGLAGEETRCGNVLSLWERRQAMGEQGALVPPVFGVPGPRAQEAGCRGVSCLCGSRQAVGLCETGGIPKAADVPKHRCAPAGLPTGMCVPGSGKVPASVWVSGPVCQESSSRAVLNLWERVCAAGIPMASGRPPAPEELWPVGEDGGSGAFPGPWGGRQATGVPVASEVPGLVGEETGSGGVLEPWGRRQSVRAPVATEVPTAPRAPGPLAVETGSGGSSGLSGRRQTAGGEPVAPRVSRPLQEETGSGSVSGSWGEREIVRGPIDATGPARMGVPTSARIPRPTVEKTDSGGISGWLGSRQTPGVSMAAGLPGSLEEETLSGGLLGLSGRGESAGMPVAARVSMAVGMPMASGLPGPMVGDTSSEDDGSGIWGRRPATEVPTAVRTPRPVEGDVGSQGVSGLWRRRHSGAGPEAARVPLPLGVLAAVGVPMAGRVPPAVWVTGSTGAGVDVGVSGLTMVRRQSAEGVGASEEETGGRSILGLAGRSQAVGMSHTCVHGAGLWSCPRSVGEEIACENVPGVSGIRTAVGVPPVPREEIGLGHFRDHPHQSWGIQAGGMSAVRVRGNSWGENSVGEDRLRGTFQ</sequence>
<feature type="region of interest" description="Disordered" evidence="1">
    <location>
        <begin position="22"/>
        <end position="44"/>
    </location>
</feature>
<feature type="compositionally biased region" description="Basic and acidic residues" evidence="1">
    <location>
        <begin position="145"/>
        <end position="155"/>
    </location>
</feature>
<evidence type="ECO:0000256" key="1">
    <source>
        <dbReference type="SAM" id="MobiDB-lite"/>
    </source>
</evidence>
<feature type="region of interest" description="Disordered" evidence="1">
    <location>
        <begin position="713"/>
        <end position="844"/>
    </location>
</feature>
<dbReference type="GeneTree" id="ENSGT00740000117028"/>
<dbReference type="Ensembl" id="ENSPCOT00000002958.1">
    <property type="protein sequence ID" value="ENSPCOP00000000804.1"/>
    <property type="gene ID" value="ENSPCOG00000002687.1"/>
</dbReference>
<feature type="compositionally biased region" description="Low complexity" evidence="1">
    <location>
        <begin position="23"/>
        <end position="33"/>
    </location>
</feature>
<dbReference type="AlphaFoldDB" id="A0A2K6EGE0"/>
<feature type="region of interest" description="Disordered" evidence="1">
    <location>
        <begin position="131"/>
        <end position="158"/>
    </location>
</feature>
<evidence type="ECO:0000313" key="3">
    <source>
        <dbReference type="Proteomes" id="UP000233160"/>
    </source>
</evidence>
<reference evidence="2" key="1">
    <citation type="submission" date="2025-08" db="UniProtKB">
        <authorList>
            <consortium name="Ensembl"/>
        </authorList>
    </citation>
    <scope>IDENTIFICATION</scope>
</reference>
<feature type="region of interest" description="Disordered" evidence="1">
    <location>
        <begin position="78"/>
        <end position="104"/>
    </location>
</feature>